<accession>A0AAE0E5S5</accession>
<reference evidence="1" key="1">
    <citation type="journal article" date="2023" name="Plant J.">
        <title>Genome sequences and population genomics provide insights into the demographic history, inbreeding, and mutation load of two 'living fossil' tree species of Dipteronia.</title>
        <authorList>
            <person name="Feng Y."/>
            <person name="Comes H.P."/>
            <person name="Chen J."/>
            <person name="Zhu S."/>
            <person name="Lu R."/>
            <person name="Zhang X."/>
            <person name="Li P."/>
            <person name="Qiu J."/>
            <person name="Olsen K.M."/>
            <person name="Qiu Y."/>
        </authorList>
    </citation>
    <scope>NUCLEOTIDE SEQUENCE</scope>
    <source>
        <strain evidence="1">NBL</strain>
    </source>
</reference>
<proteinExistence type="predicted"/>
<evidence type="ECO:0000313" key="2">
    <source>
        <dbReference type="Proteomes" id="UP001281410"/>
    </source>
</evidence>
<name>A0AAE0E5S5_9ROSI</name>
<gene>
    <name evidence="1" type="ORF">Dsin_016483</name>
</gene>
<evidence type="ECO:0000313" key="1">
    <source>
        <dbReference type="EMBL" id="KAK3211777.1"/>
    </source>
</evidence>
<comment type="caution">
    <text evidence="1">The sequence shown here is derived from an EMBL/GenBank/DDBJ whole genome shotgun (WGS) entry which is preliminary data.</text>
</comment>
<protein>
    <submittedName>
        <fullName evidence="1">Uncharacterized protein</fullName>
    </submittedName>
</protein>
<sequence>MGSLLRLSYEYWHPLFILALARGIDVPLRLDGAMVKDNFRHFTHVLVDIDVSSVPSTSLLLERDDSRSSFITLDYENPLAFSTTCSSIGHLPNAIHWNKSGRMTLASSGSVTFSDLTPLVLSASVSPSAEVFILSVVGSVPISPIVSRSLQTRKGCYVSISKVLRLVGKLAHRVSVDKLAVKGSKLLMSDSQAELHLIMDSSWTAQAEEEELDDIDVS</sequence>
<keyword evidence="2" id="KW-1185">Reference proteome</keyword>
<dbReference type="AlphaFoldDB" id="A0AAE0E5S5"/>
<dbReference type="EMBL" id="JANJYJ010000005">
    <property type="protein sequence ID" value="KAK3211777.1"/>
    <property type="molecule type" value="Genomic_DNA"/>
</dbReference>
<organism evidence="1 2">
    <name type="scientific">Dipteronia sinensis</name>
    <dbReference type="NCBI Taxonomy" id="43782"/>
    <lineage>
        <taxon>Eukaryota</taxon>
        <taxon>Viridiplantae</taxon>
        <taxon>Streptophyta</taxon>
        <taxon>Embryophyta</taxon>
        <taxon>Tracheophyta</taxon>
        <taxon>Spermatophyta</taxon>
        <taxon>Magnoliopsida</taxon>
        <taxon>eudicotyledons</taxon>
        <taxon>Gunneridae</taxon>
        <taxon>Pentapetalae</taxon>
        <taxon>rosids</taxon>
        <taxon>malvids</taxon>
        <taxon>Sapindales</taxon>
        <taxon>Sapindaceae</taxon>
        <taxon>Hippocastanoideae</taxon>
        <taxon>Acereae</taxon>
        <taxon>Dipteronia</taxon>
    </lineage>
</organism>
<dbReference type="Proteomes" id="UP001281410">
    <property type="component" value="Unassembled WGS sequence"/>
</dbReference>